<sequence>MVKVLSTGFYTTVQDLGRFGFQEFGVPYSGVMDERAARLANALLGNDPQDAVLEQTMTGSTLRFDVDTYIAITGANMQPKLDERPVELNRIVKVSQGSVLSFSASKRGFRSYLGVSGGFGSPNILESRSMYSPVTRENVIKKGDGLIISKVERSITLSHSHLKVDTAYLDSNIIDVHEGPEYEYLDSEQKKKLLDMSFLISKNNSRMAYQLDETFSNNLEPILTSGVFPGTVQLTPSGKLIVLMKDCQTTGGYPRVMQLTKEAISVLAQKYQGQKIKFNLLKY</sequence>
<keyword evidence="2" id="KW-0378">Hydrolase</keyword>
<evidence type="ECO:0000256" key="1">
    <source>
        <dbReference type="ARBA" id="ARBA00022741"/>
    </source>
</evidence>
<dbReference type="InterPro" id="IPR029000">
    <property type="entry name" value="Cyclophilin-like_dom_sf"/>
</dbReference>
<evidence type="ECO:0000313" key="5">
    <source>
        <dbReference type="EMBL" id="MFH6772865.1"/>
    </source>
</evidence>
<dbReference type="PANTHER" id="PTHR43309">
    <property type="entry name" value="5-OXOPROLINASE SUBUNIT C"/>
    <property type="match status" value="1"/>
</dbReference>
<evidence type="ECO:0000256" key="3">
    <source>
        <dbReference type="ARBA" id="ARBA00022840"/>
    </source>
</evidence>
<gene>
    <name evidence="5" type="ORF">V8G58_13060</name>
</gene>
<protein>
    <submittedName>
        <fullName evidence="5">Biotin-dependent carboxyltransferase family protein</fullName>
    </submittedName>
</protein>
<dbReference type="RefSeq" id="WP_395360993.1">
    <property type="nucleotide sequence ID" value="NZ_JBAWKB010000005.1"/>
</dbReference>
<comment type="caution">
    <text evidence="5">The sequence shown here is derived from an EMBL/GenBank/DDBJ whole genome shotgun (WGS) entry which is preliminary data.</text>
</comment>
<dbReference type="Gene3D" id="2.40.100.10">
    <property type="entry name" value="Cyclophilin-like"/>
    <property type="match status" value="1"/>
</dbReference>
<dbReference type="InterPro" id="IPR052708">
    <property type="entry name" value="PxpC"/>
</dbReference>
<keyword evidence="1" id="KW-0547">Nucleotide-binding</keyword>
<keyword evidence="3" id="KW-0067">ATP-binding</keyword>
<dbReference type="SMART" id="SM00797">
    <property type="entry name" value="AHS2"/>
    <property type="match status" value="1"/>
</dbReference>
<name>A0ABW7N1M8_9FLAO</name>
<dbReference type="Proteomes" id="UP001610100">
    <property type="component" value="Unassembled WGS sequence"/>
</dbReference>
<keyword evidence="6" id="KW-1185">Reference proteome</keyword>
<reference evidence="5 6" key="1">
    <citation type="submission" date="2024-02" db="EMBL/GenBank/DDBJ databases">
        <title>A Gaetbulibacter species isolated from tidal flats and genomic insights of their niches.</title>
        <authorList>
            <person name="Ye Y."/>
        </authorList>
    </citation>
    <scope>NUCLEOTIDE SEQUENCE [LARGE SCALE GENOMIC DNA]</scope>
    <source>
        <strain evidence="5 6">KYW382</strain>
    </source>
</reference>
<dbReference type="PANTHER" id="PTHR43309:SF5">
    <property type="entry name" value="5-OXOPROLINASE SUBUNIT C"/>
    <property type="match status" value="1"/>
</dbReference>
<feature type="domain" description="Carboxyltransferase" evidence="4">
    <location>
        <begin position="23"/>
        <end position="283"/>
    </location>
</feature>
<dbReference type="InterPro" id="IPR003778">
    <property type="entry name" value="CT_A_B"/>
</dbReference>
<accession>A0ABW7N1M8</accession>
<proteinExistence type="predicted"/>
<evidence type="ECO:0000256" key="2">
    <source>
        <dbReference type="ARBA" id="ARBA00022801"/>
    </source>
</evidence>
<dbReference type="Pfam" id="PF02626">
    <property type="entry name" value="CT_A_B"/>
    <property type="match status" value="1"/>
</dbReference>
<dbReference type="EMBL" id="JBAWKB010000005">
    <property type="protein sequence ID" value="MFH6772865.1"/>
    <property type="molecule type" value="Genomic_DNA"/>
</dbReference>
<organism evidence="5 6">
    <name type="scientific">Gaetbulibacter aestuarii</name>
    <dbReference type="NCBI Taxonomy" id="1502358"/>
    <lineage>
        <taxon>Bacteria</taxon>
        <taxon>Pseudomonadati</taxon>
        <taxon>Bacteroidota</taxon>
        <taxon>Flavobacteriia</taxon>
        <taxon>Flavobacteriales</taxon>
        <taxon>Flavobacteriaceae</taxon>
        <taxon>Gaetbulibacter</taxon>
    </lineage>
</organism>
<evidence type="ECO:0000259" key="4">
    <source>
        <dbReference type="SMART" id="SM00797"/>
    </source>
</evidence>
<evidence type="ECO:0000313" key="6">
    <source>
        <dbReference type="Proteomes" id="UP001610100"/>
    </source>
</evidence>